<evidence type="ECO:0000256" key="2">
    <source>
        <dbReference type="ARBA" id="ARBA00017846"/>
    </source>
</evidence>
<dbReference type="NCBIfam" id="NF008164">
    <property type="entry name" value="PRK10917.1-2"/>
    <property type="match status" value="1"/>
</dbReference>
<dbReference type="CDD" id="cd04488">
    <property type="entry name" value="RecG_wedge_OBF"/>
    <property type="match status" value="1"/>
</dbReference>
<evidence type="ECO:0000256" key="8">
    <source>
        <dbReference type="ARBA" id="ARBA00023125"/>
    </source>
</evidence>
<comment type="similarity">
    <text evidence="1 15">Belongs to the helicase family. RecG subfamily.</text>
</comment>
<dbReference type="eggNOG" id="COG1200">
    <property type="taxonomic scope" value="Bacteria"/>
</dbReference>
<evidence type="ECO:0000256" key="9">
    <source>
        <dbReference type="ARBA" id="ARBA00023172"/>
    </source>
</evidence>
<dbReference type="InterPro" id="IPR001650">
    <property type="entry name" value="Helicase_C-like"/>
</dbReference>
<dbReference type="Gene3D" id="3.40.50.300">
    <property type="entry name" value="P-loop containing nucleotide triphosphate hydrolases"/>
    <property type="match status" value="2"/>
</dbReference>
<dbReference type="Proteomes" id="UP000009881">
    <property type="component" value="Unassembled WGS sequence"/>
</dbReference>
<evidence type="ECO:0000256" key="3">
    <source>
        <dbReference type="ARBA" id="ARBA00022741"/>
    </source>
</evidence>
<evidence type="ECO:0000313" key="19">
    <source>
        <dbReference type="Proteomes" id="UP000009881"/>
    </source>
</evidence>
<keyword evidence="5 15" id="KW-0378">Hydrolase</keyword>
<dbReference type="PANTHER" id="PTHR47964">
    <property type="entry name" value="ATP-DEPENDENT DNA HELICASE HOMOLOG RECG, CHLOROPLASTIC"/>
    <property type="match status" value="1"/>
</dbReference>
<evidence type="ECO:0000256" key="5">
    <source>
        <dbReference type="ARBA" id="ARBA00022801"/>
    </source>
</evidence>
<comment type="caution">
    <text evidence="18">The sequence shown here is derived from an EMBL/GenBank/DDBJ whole genome shotgun (WGS) entry which is preliminary data.</text>
</comment>
<dbReference type="InterPro" id="IPR045562">
    <property type="entry name" value="RecG_dom3_C"/>
</dbReference>
<gene>
    <name evidence="18" type="ORF">C882_3849</name>
</gene>
<dbReference type="OrthoDB" id="9804325at2"/>
<dbReference type="Pfam" id="PF17191">
    <property type="entry name" value="RecG_wedge"/>
    <property type="match status" value="1"/>
</dbReference>
<evidence type="ECO:0000259" key="16">
    <source>
        <dbReference type="PROSITE" id="PS51192"/>
    </source>
</evidence>
<dbReference type="InterPro" id="IPR014001">
    <property type="entry name" value="Helicase_ATP-bd"/>
</dbReference>
<feature type="domain" description="Helicase ATP-binding" evidence="16">
    <location>
        <begin position="283"/>
        <end position="444"/>
    </location>
</feature>
<dbReference type="PANTHER" id="PTHR47964:SF1">
    <property type="entry name" value="ATP-DEPENDENT DNA HELICASE HOMOLOG RECG, CHLOROPLASTIC"/>
    <property type="match status" value="1"/>
</dbReference>
<comment type="catalytic activity">
    <reaction evidence="12 15">
        <text>Couples ATP hydrolysis with the unwinding of duplex DNA by translocating in the 3'-5' direction.</text>
        <dbReference type="EC" id="5.6.2.4"/>
    </reaction>
</comment>
<dbReference type="InterPro" id="IPR004609">
    <property type="entry name" value="ATP-dep_DNA_helicase_RecG"/>
</dbReference>
<dbReference type="GO" id="GO:0006310">
    <property type="term" value="P:DNA recombination"/>
    <property type="evidence" value="ECO:0007669"/>
    <property type="project" value="UniProtKB-UniRule"/>
</dbReference>
<dbReference type="Gene3D" id="2.40.50.140">
    <property type="entry name" value="Nucleic acid-binding proteins"/>
    <property type="match status" value="1"/>
</dbReference>
<protein>
    <recommendedName>
        <fullName evidence="2 15">ATP-dependent DNA helicase RecG</fullName>
        <ecNumber evidence="13 15">5.6.2.4</ecNumber>
    </recommendedName>
</protein>
<dbReference type="PATRIC" id="fig|1238182.3.peg.1512"/>
<evidence type="ECO:0000256" key="4">
    <source>
        <dbReference type="ARBA" id="ARBA00022763"/>
    </source>
</evidence>
<dbReference type="NCBIfam" id="TIGR00643">
    <property type="entry name" value="recG"/>
    <property type="match status" value="1"/>
</dbReference>
<dbReference type="InterPro" id="IPR027417">
    <property type="entry name" value="P-loop_NTPase"/>
</dbReference>
<dbReference type="AlphaFoldDB" id="K9HT46"/>
<feature type="domain" description="Helicase C-terminal" evidence="17">
    <location>
        <begin position="463"/>
        <end position="622"/>
    </location>
</feature>
<dbReference type="STRING" id="1238182.C882_3849"/>
<accession>K9HT46</accession>
<dbReference type="CDD" id="cd17992">
    <property type="entry name" value="DEXHc_RecG"/>
    <property type="match status" value="1"/>
</dbReference>
<dbReference type="InterPro" id="IPR012340">
    <property type="entry name" value="NA-bd_OB-fold"/>
</dbReference>
<dbReference type="PROSITE" id="PS51194">
    <property type="entry name" value="HELICASE_CTER"/>
    <property type="match status" value="1"/>
</dbReference>
<evidence type="ECO:0000256" key="14">
    <source>
        <dbReference type="ARBA" id="ARBA00048988"/>
    </source>
</evidence>
<dbReference type="PROSITE" id="PS51192">
    <property type="entry name" value="HELICASE_ATP_BIND_1"/>
    <property type="match status" value="1"/>
</dbReference>
<sequence>MRPYVLNDLFTDIRTLPGIGPKLAPLVEKLVGGPHVVDMLWHLPSGMIDRRNAPPLNEVRDGQVITILVRVLEHHSGPTPRSPTRIVCADGSGARLHLVYFHLKRKFLETLLPIGSTRVVSGKVELYRDEPQMTHPDHVGPPEDLDGLQRVEPVYPMTAGVQPRTLGKAMAGALSRVPAEMPEWLDATVMDRRHWSDWASTIRAAHAPEDEEDLSPLSPIRQRLAYDELLANQLALLLVRASQKKLTGRGLQGDGRLRAKVLEALPFSLTGAQERSLEEIGADMAAESRMLRLLQGDVGSGKTVVALLAMLNAVETGAQAALMAPTEILARQHLATLEPLAAAAGVRMALLTGRDKGKAREALLGELQAGFIDIIVGTHALFSEDVVFRDLAMAVIDEQHRFGVHQRLQLAAKGRHPDILVMTATPIPRTLSLTLYGDMDSSKLDEKPPGRKPVDTRSASIQRLDEIVGAVRRKVDSGAKVYWVCPLVEESEVSDLAAAEARHAHLREAFGDRVGLVHGKMKGADKDAVMEAFAGTGLDVLVATTVIEVGVNVPEATVMVIEHADRFGLAQLHQLRGRIGRGDKASTCLLLFGEPVSETARARLSIMKETEDGFRIAEEDLRLRGGGEVLGTRQAGMPEFRVADLAIHGELLAMARDDARLIVDRDPNLDSERGKALRVLLYLFERDEGVRTLRSG</sequence>
<keyword evidence="11" id="KW-0413">Isomerase</keyword>
<dbReference type="SMART" id="SM00487">
    <property type="entry name" value="DEXDc"/>
    <property type="match status" value="1"/>
</dbReference>
<keyword evidence="7 15" id="KW-0067">ATP-binding</keyword>
<keyword evidence="19" id="KW-1185">Reference proteome</keyword>
<dbReference type="EMBL" id="ANHY01000006">
    <property type="protein sequence ID" value="EKV31476.1"/>
    <property type="molecule type" value="Genomic_DNA"/>
</dbReference>
<comment type="function">
    <text evidence="15">Plays a critical role in recombination and DNA repair. Helps process Holliday junction intermediates to mature products by catalyzing branch migration. Has replication fork regression activity, unwinds stalled or blocked replication forks to make a HJ that can be resolved. Has a DNA unwinding activity characteristic of a DNA helicase with 3'-5' polarity.</text>
</comment>
<evidence type="ECO:0000256" key="10">
    <source>
        <dbReference type="ARBA" id="ARBA00023204"/>
    </source>
</evidence>
<evidence type="ECO:0000256" key="13">
    <source>
        <dbReference type="ARBA" id="ARBA00034808"/>
    </source>
</evidence>
<name>K9HT46_9PROT</name>
<keyword evidence="3 15" id="KW-0547">Nucleotide-binding</keyword>
<evidence type="ECO:0000256" key="7">
    <source>
        <dbReference type="ARBA" id="ARBA00022840"/>
    </source>
</evidence>
<evidence type="ECO:0000256" key="6">
    <source>
        <dbReference type="ARBA" id="ARBA00022806"/>
    </source>
</evidence>
<comment type="catalytic activity">
    <reaction evidence="14 15">
        <text>ATP + H2O = ADP + phosphate + H(+)</text>
        <dbReference type="Rhea" id="RHEA:13065"/>
        <dbReference type="ChEBI" id="CHEBI:15377"/>
        <dbReference type="ChEBI" id="CHEBI:15378"/>
        <dbReference type="ChEBI" id="CHEBI:30616"/>
        <dbReference type="ChEBI" id="CHEBI:43474"/>
        <dbReference type="ChEBI" id="CHEBI:456216"/>
        <dbReference type="EC" id="5.6.2.4"/>
    </reaction>
</comment>
<dbReference type="InterPro" id="IPR033454">
    <property type="entry name" value="RecG_wedge"/>
</dbReference>
<dbReference type="GO" id="GO:0043138">
    <property type="term" value="F:3'-5' DNA helicase activity"/>
    <property type="evidence" value="ECO:0007669"/>
    <property type="project" value="UniProtKB-EC"/>
</dbReference>
<keyword evidence="4 15" id="KW-0227">DNA damage</keyword>
<reference evidence="18 19" key="1">
    <citation type="journal article" date="2013" name="Genome Announc.">
        <title>Draft Genome Sequence of an Alphaproteobacterium, Caenispirillum salinarum AK4(T), Isolated from a Solar Saltern.</title>
        <authorList>
            <person name="Khatri I."/>
            <person name="Singh A."/>
            <person name="Korpole S."/>
            <person name="Pinnaka A.K."/>
            <person name="Subramanian S."/>
        </authorList>
    </citation>
    <scope>NUCLEOTIDE SEQUENCE [LARGE SCALE GENOMIC DNA]</scope>
    <source>
        <strain evidence="18 19">AK4</strain>
    </source>
</reference>
<keyword evidence="10 15" id="KW-0234">DNA repair</keyword>
<dbReference type="Pfam" id="PF19833">
    <property type="entry name" value="RecG_dom3_C"/>
    <property type="match status" value="1"/>
</dbReference>
<dbReference type="InterPro" id="IPR011545">
    <property type="entry name" value="DEAD/DEAH_box_helicase_dom"/>
</dbReference>
<dbReference type="NCBIfam" id="NF008168">
    <property type="entry name" value="PRK10917.2-2"/>
    <property type="match status" value="1"/>
</dbReference>
<dbReference type="GO" id="GO:0016887">
    <property type="term" value="F:ATP hydrolysis activity"/>
    <property type="evidence" value="ECO:0007669"/>
    <property type="project" value="RHEA"/>
</dbReference>
<dbReference type="EC" id="5.6.2.4" evidence="13 15"/>
<evidence type="ECO:0000313" key="18">
    <source>
        <dbReference type="EMBL" id="EKV31476.1"/>
    </source>
</evidence>
<dbReference type="Pfam" id="PF00271">
    <property type="entry name" value="Helicase_C"/>
    <property type="match status" value="1"/>
</dbReference>
<dbReference type="SUPFAM" id="SSF52540">
    <property type="entry name" value="P-loop containing nucleoside triphosphate hydrolases"/>
    <property type="match status" value="2"/>
</dbReference>
<keyword evidence="8" id="KW-0238">DNA-binding</keyword>
<dbReference type="RefSeq" id="WP_009539957.1">
    <property type="nucleotide sequence ID" value="NZ_ANHY01000006.1"/>
</dbReference>
<evidence type="ECO:0000256" key="11">
    <source>
        <dbReference type="ARBA" id="ARBA00023235"/>
    </source>
</evidence>
<dbReference type="NCBIfam" id="NF008165">
    <property type="entry name" value="PRK10917.1-3"/>
    <property type="match status" value="1"/>
</dbReference>
<dbReference type="GO" id="GO:0005524">
    <property type="term" value="F:ATP binding"/>
    <property type="evidence" value="ECO:0007669"/>
    <property type="project" value="UniProtKB-KW"/>
</dbReference>
<dbReference type="Pfam" id="PF00270">
    <property type="entry name" value="DEAD"/>
    <property type="match status" value="1"/>
</dbReference>
<dbReference type="SMART" id="SM00490">
    <property type="entry name" value="HELICc"/>
    <property type="match status" value="1"/>
</dbReference>
<organism evidence="18 19">
    <name type="scientific">Caenispirillum salinarum AK4</name>
    <dbReference type="NCBI Taxonomy" id="1238182"/>
    <lineage>
        <taxon>Bacteria</taxon>
        <taxon>Pseudomonadati</taxon>
        <taxon>Pseudomonadota</taxon>
        <taxon>Alphaproteobacteria</taxon>
        <taxon>Rhodospirillales</taxon>
        <taxon>Novispirillaceae</taxon>
        <taxon>Caenispirillum</taxon>
    </lineage>
</organism>
<proteinExistence type="inferred from homology"/>
<dbReference type="SUPFAM" id="SSF50249">
    <property type="entry name" value="Nucleic acid-binding proteins"/>
    <property type="match status" value="1"/>
</dbReference>
<keyword evidence="9 15" id="KW-0233">DNA recombination</keyword>
<evidence type="ECO:0000256" key="15">
    <source>
        <dbReference type="RuleBase" id="RU363016"/>
    </source>
</evidence>
<dbReference type="GO" id="GO:0003677">
    <property type="term" value="F:DNA binding"/>
    <property type="evidence" value="ECO:0007669"/>
    <property type="project" value="UniProtKB-KW"/>
</dbReference>
<evidence type="ECO:0000256" key="1">
    <source>
        <dbReference type="ARBA" id="ARBA00007504"/>
    </source>
</evidence>
<evidence type="ECO:0000256" key="12">
    <source>
        <dbReference type="ARBA" id="ARBA00034617"/>
    </source>
</evidence>
<dbReference type="InterPro" id="IPR047112">
    <property type="entry name" value="RecG/Mfd"/>
</dbReference>
<keyword evidence="6 15" id="KW-0347">Helicase</keyword>
<dbReference type="GO" id="GO:0006281">
    <property type="term" value="P:DNA repair"/>
    <property type="evidence" value="ECO:0007669"/>
    <property type="project" value="UniProtKB-UniRule"/>
</dbReference>
<evidence type="ECO:0000259" key="17">
    <source>
        <dbReference type="PROSITE" id="PS51194"/>
    </source>
</evidence>